<name>A0A0S7XPD0_9BACT</name>
<dbReference type="Pfam" id="PF02782">
    <property type="entry name" value="FGGY_C"/>
    <property type="match status" value="1"/>
</dbReference>
<evidence type="ECO:0000313" key="10">
    <source>
        <dbReference type="Proteomes" id="UP000052020"/>
    </source>
</evidence>
<dbReference type="GO" id="GO:0005524">
    <property type="term" value="F:ATP binding"/>
    <property type="evidence" value="ECO:0007669"/>
    <property type="project" value="UniProtKB-KW"/>
</dbReference>
<keyword evidence="5" id="KW-0054">Arabinose catabolism</keyword>
<keyword evidence="2" id="KW-0547">Nucleotide-binding</keyword>
<dbReference type="Proteomes" id="UP000052020">
    <property type="component" value="Unassembled WGS sequence"/>
</dbReference>
<evidence type="ECO:0000256" key="4">
    <source>
        <dbReference type="ARBA" id="ARBA00022840"/>
    </source>
</evidence>
<evidence type="ECO:0000313" key="9">
    <source>
        <dbReference type="EMBL" id="KPJ64354.1"/>
    </source>
</evidence>
<evidence type="ECO:0000256" key="3">
    <source>
        <dbReference type="ARBA" id="ARBA00022777"/>
    </source>
</evidence>
<keyword evidence="4" id="KW-0067">ATP-binding</keyword>
<proteinExistence type="predicted"/>
<dbReference type="InterPro" id="IPR000577">
    <property type="entry name" value="Carb_kinase_FGGY"/>
</dbReference>
<dbReference type="PIRSF" id="PIRSF000538">
    <property type="entry name" value="GlpK"/>
    <property type="match status" value="1"/>
</dbReference>
<dbReference type="PANTHER" id="PTHR43435:SF4">
    <property type="entry name" value="FGGY CARBOHYDRATE KINASE DOMAIN-CONTAINING PROTEIN"/>
    <property type="match status" value="1"/>
</dbReference>
<keyword evidence="6" id="KW-0119">Carbohydrate metabolism</keyword>
<gene>
    <name evidence="9" type="ORF">AMK68_01815</name>
</gene>
<dbReference type="InterPro" id="IPR005929">
    <property type="entry name" value="Ribulokinase"/>
</dbReference>
<reference evidence="9 10" key="1">
    <citation type="journal article" date="2015" name="Microbiome">
        <title>Genomic resolution of linkages in carbon, nitrogen, and sulfur cycling among widespread estuary sediment bacteria.</title>
        <authorList>
            <person name="Baker B.J."/>
            <person name="Lazar C.S."/>
            <person name="Teske A.P."/>
            <person name="Dick G.J."/>
        </authorList>
    </citation>
    <scope>NUCLEOTIDE SEQUENCE [LARGE SCALE GENOMIC DNA]</scope>
    <source>
        <strain evidence="9">DG_56</strain>
    </source>
</reference>
<dbReference type="InterPro" id="IPR018485">
    <property type="entry name" value="FGGY_C"/>
</dbReference>
<keyword evidence="3" id="KW-0418">Kinase</keyword>
<feature type="domain" description="Carbohydrate kinase FGGY C-terminal" evidence="8">
    <location>
        <begin position="263"/>
        <end position="449"/>
    </location>
</feature>
<dbReference type="PANTHER" id="PTHR43435">
    <property type="entry name" value="RIBULOKINASE"/>
    <property type="match status" value="1"/>
</dbReference>
<dbReference type="GO" id="GO:0019569">
    <property type="term" value="P:L-arabinose catabolic process to D-xylulose 5-phosphate"/>
    <property type="evidence" value="ECO:0007669"/>
    <property type="project" value="InterPro"/>
</dbReference>
<dbReference type="GO" id="GO:0008741">
    <property type="term" value="F:ribulokinase activity"/>
    <property type="evidence" value="ECO:0007669"/>
    <property type="project" value="InterPro"/>
</dbReference>
<evidence type="ECO:0000256" key="6">
    <source>
        <dbReference type="ARBA" id="ARBA00023277"/>
    </source>
</evidence>
<dbReference type="InterPro" id="IPR018484">
    <property type="entry name" value="FGGY_N"/>
</dbReference>
<dbReference type="InterPro" id="IPR043129">
    <property type="entry name" value="ATPase_NBD"/>
</dbReference>
<evidence type="ECO:0000256" key="1">
    <source>
        <dbReference type="ARBA" id="ARBA00022679"/>
    </source>
</evidence>
<feature type="domain" description="Carbohydrate kinase FGGY N-terminal" evidence="7">
    <location>
        <begin position="9"/>
        <end position="254"/>
    </location>
</feature>
<evidence type="ECO:0000259" key="8">
    <source>
        <dbReference type="Pfam" id="PF02782"/>
    </source>
</evidence>
<sequence>MAKVSKPPYVLGIDSGTQSLRAGIFDLKGNCLASAVQEYPISIPRVSWAEQSPDDWWQAARSTVRQCLAESEANPGDIAGASVDGTACTVVLCKRNGTPLRPGILWMDVRAHQEAERITATGADVLKYVGNKESAEWMVPKAMWLKTHEPQVYDAAEVVCESTDWLTFRLTGRWTASLCNTTCKWNYARPAGGWPEALLREMDMAELLGKWPRDVLAMGEPQGELTQQAAQELGLPAGLPVAEGGIDAYTGMFGLAVTRPGRMALVMGSSTCHMALSERAIFGSGVWGPYPDALIPGTWVLEGGQTATGSIVKWFRDNFAAGAKYDELDRGAAAVPPGSEGLVMLDYFQGNRTPIRDPLVRGAIWGLSLKHTSAHVFRAVCEGTAYGTRHILQDLADHGFTATEIYACGGGAKSRLWLQIHADVCGVPIFLTAVPEATTLGSAICAAVGAGLYANPDEAAQNMVQVTSRIEPDAANREVYDFYFGKYLETYRPMAPLMHAVTERVEQG</sequence>
<organism evidence="9 10">
    <name type="scientific">candidate division KD3-62 bacterium DG_56</name>
    <dbReference type="NCBI Taxonomy" id="1704032"/>
    <lineage>
        <taxon>Bacteria</taxon>
        <taxon>candidate division KD3-62</taxon>
    </lineage>
</organism>
<dbReference type="GO" id="GO:0019150">
    <property type="term" value="F:D-ribulokinase activity"/>
    <property type="evidence" value="ECO:0007669"/>
    <property type="project" value="TreeGrafter"/>
</dbReference>
<dbReference type="Pfam" id="PF00370">
    <property type="entry name" value="FGGY_N"/>
    <property type="match status" value="1"/>
</dbReference>
<evidence type="ECO:0000256" key="2">
    <source>
        <dbReference type="ARBA" id="ARBA00022741"/>
    </source>
</evidence>
<accession>A0A0S7XPD0</accession>
<comment type="caution">
    <text evidence="9">The sequence shown here is derived from an EMBL/GenBank/DDBJ whole genome shotgun (WGS) entry which is preliminary data.</text>
</comment>
<dbReference type="PATRIC" id="fig|1704032.3.peg.102"/>
<dbReference type="CDD" id="cd07781">
    <property type="entry name" value="ASKHA_NBD_FGGY_L-RBK"/>
    <property type="match status" value="1"/>
</dbReference>
<keyword evidence="1" id="KW-0808">Transferase</keyword>
<evidence type="ECO:0000259" key="7">
    <source>
        <dbReference type="Pfam" id="PF00370"/>
    </source>
</evidence>
<dbReference type="SUPFAM" id="SSF53067">
    <property type="entry name" value="Actin-like ATPase domain"/>
    <property type="match status" value="2"/>
</dbReference>
<dbReference type="GO" id="GO:0005737">
    <property type="term" value="C:cytoplasm"/>
    <property type="evidence" value="ECO:0007669"/>
    <property type="project" value="TreeGrafter"/>
</dbReference>
<evidence type="ECO:0000256" key="5">
    <source>
        <dbReference type="ARBA" id="ARBA00022935"/>
    </source>
</evidence>
<protein>
    <recommendedName>
        <fullName evidence="11">Xylulose kinase</fullName>
    </recommendedName>
</protein>
<dbReference type="EMBL" id="LIZY01000030">
    <property type="protein sequence ID" value="KPJ64354.1"/>
    <property type="molecule type" value="Genomic_DNA"/>
</dbReference>
<evidence type="ECO:0008006" key="11">
    <source>
        <dbReference type="Google" id="ProtNLM"/>
    </source>
</evidence>
<dbReference type="AlphaFoldDB" id="A0A0S7XPD0"/>
<dbReference type="Gene3D" id="3.30.420.40">
    <property type="match status" value="2"/>
</dbReference>